<name>A0AEH8_9PSED</name>
<reference evidence="2" key="1">
    <citation type="journal article" date="2006" name="FEMS Microbiol. Lett.">
        <title>Impaired polyhydroxybutyrate biosynthesis from glucose in Pseudomonas sp. 14-3 is due to a defective beta-ketothiolase gene.</title>
        <authorList>
            <person name="Ayub N.D."/>
            <person name="Pettinari M.J."/>
            <person name="Mendez B.S."/>
            <person name="Lopez N.I."/>
        </authorList>
    </citation>
    <scope>NUCLEOTIDE SEQUENCE</scope>
    <source>
        <strain evidence="2">14-3</strain>
    </source>
</reference>
<feature type="compositionally biased region" description="Polar residues" evidence="1">
    <location>
        <begin position="105"/>
        <end position="121"/>
    </location>
</feature>
<organism evidence="2">
    <name type="scientific">Pseudomonas extremaustralis</name>
    <dbReference type="NCBI Taxonomy" id="359110"/>
    <lineage>
        <taxon>Bacteria</taxon>
        <taxon>Pseudomonadati</taxon>
        <taxon>Pseudomonadota</taxon>
        <taxon>Gammaproteobacteria</taxon>
        <taxon>Pseudomonadales</taxon>
        <taxon>Pseudomonadaceae</taxon>
        <taxon>Pseudomonas</taxon>
    </lineage>
</organism>
<feature type="region of interest" description="Disordered" evidence="1">
    <location>
        <begin position="105"/>
        <end position="142"/>
    </location>
</feature>
<gene>
    <name evidence="4" type="ORF">FIV36_29070</name>
    <name evidence="3" type="ORF">SAMN05216591_3310</name>
</gene>
<evidence type="ECO:0000313" key="2">
    <source>
        <dbReference type="EMBL" id="CAL64822.1"/>
    </source>
</evidence>
<dbReference type="EMBL" id="AM262984">
    <property type="protein sequence ID" value="CAL64822.1"/>
    <property type="molecule type" value="Genomic_DNA"/>
</dbReference>
<accession>A0AEH8</accession>
<reference evidence="4 6" key="5">
    <citation type="submission" date="2019-06" db="EMBL/GenBank/DDBJ databases">
        <title>Pseudomonas bimorpha sp. nov. isolated from bovine raw milk and skim milk concentrate.</title>
        <authorList>
            <person name="Hofmann K."/>
            <person name="Huptas C."/>
            <person name="Doll E."/>
            <person name="Scherer S."/>
            <person name="Wenning M."/>
        </authorList>
    </citation>
    <scope>NUCLEOTIDE SEQUENCE [LARGE SCALE GENOMIC DNA]</scope>
    <source>
        <strain evidence="4 6">DSM 17835</strain>
    </source>
</reference>
<dbReference type="AlphaFoldDB" id="A0AEH8"/>
<feature type="compositionally biased region" description="Acidic residues" evidence="1">
    <location>
        <begin position="133"/>
        <end position="142"/>
    </location>
</feature>
<keyword evidence="5" id="KW-1185">Reference proteome</keyword>
<dbReference type="GeneID" id="78554722"/>
<dbReference type="Proteomes" id="UP000317951">
    <property type="component" value="Unassembled WGS sequence"/>
</dbReference>
<sequence length="181" mass="19868">MADDDKESSELPGAGEPARKPSGTANLLHNYTNYMAIEEEYDADVASGLLRKSLERKGVEQSQEGVKSWAAISKAMVTSDVDVGQEFTDAKAKTDALVDRMFTSTVKQASSEPELSSSLDARSTPGGDTEEAHMDDDFDDEEVEVEDDELDTLQEIFGTDDEDDASEQAYDHILKMMEKVD</sequence>
<proteinExistence type="predicted"/>
<dbReference type="EMBL" id="LT629689">
    <property type="protein sequence ID" value="SDF56005.1"/>
    <property type="molecule type" value="Genomic_DNA"/>
</dbReference>
<evidence type="ECO:0000256" key="1">
    <source>
        <dbReference type="SAM" id="MobiDB-lite"/>
    </source>
</evidence>
<protein>
    <submittedName>
        <fullName evidence="2">Uncharacterized protein</fullName>
    </submittedName>
</protein>
<reference evidence="2" key="3">
    <citation type="journal article" date="2007" name="Plasmid">
        <title>The polyhydroxyalkanoate genes of a stress resistant Antarctic Pseudomonas are situated within a genomic island.</title>
        <authorList>
            <person name="Ayub N.D."/>
            <person name="Pettinari M.J."/>
            <person name="Mendez B.S."/>
            <person name="Lopez N.I."/>
        </authorList>
    </citation>
    <scope>NUCLEOTIDE SEQUENCE</scope>
    <source>
        <strain evidence="2">14-3</strain>
    </source>
</reference>
<evidence type="ECO:0000313" key="5">
    <source>
        <dbReference type="Proteomes" id="UP000182858"/>
    </source>
</evidence>
<dbReference type="OrthoDB" id="9985165at2"/>
<evidence type="ECO:0000313" key="6">
    <source>
        <dbReference type="Proteomes" id="UP000317951"/>
    </source>
</evidence>
<evidence type="ECO:0000313" key="3">
    <source>
        <dbReference type="EMBL" id="SDF56005.1"/>
    </source>
</evidence>
<dbReference type="Proteomes" id="UP000182858">
    <property type="component" value="Chromosome I"/>
</dbReference>
<evidence type="ECO:0000313" key="4">
    <source>
        <dbReference type="EMBL" id="TWR99884.1"/>
    </source>
</evidence>
<feature type="region of interest" description="Disordered" evidence="1">
    <location>
        <begin position="1"/>
        <end position="26"/>
    </location>
</feature>
<dbReference type="RefSeq" id="WP_010567758.1">
    <property type="nucleotide sequence ID" value="NZ_LT629689.1"/>
</dbReference>
<dbReference type="EMBL" id="VFET01000042">
    <property type="protein sequence ID" value="TWR99884.1"/>
    <property type="molecule type" value="Genomic_DNA"/>
</dbReference>
<reference evidence="2" key="2">
    <citation type="submission" date="2006-09" db="EMBL/GenBank/DDBJ databases">
        <authorList>
            <person name="Lopez N.I."/>
        </authorList>
    </citation>
    <scope>NUCLEOTIDE SEQUENCE</scope>
    <source>
        <strain evidence="2">14-3</strain>
    </source>
</reference>
<reference evidence="3 5" key="4">
    <citation type="submission" date="2016-10" db="EMBL/GenBank/DDBJ databases">
        <authorList>
            <person name="Varghese N."/>
            <person name="Submissions S."/>
        </authorList>
    </citation>
    <scope>NUCLEOTIDE SEQUENCE [LARGE SCALE GENOMIC DNA]</scope>
    <source>
        <strain evidence="3 5">DSM 17835</strain>
    </source>
</reference>